<gene>
    <name evidence="2" type="ORF">I303_08397</name>
    <name evidence="3" type="ORF">I303_106346</name>
</gene>
<dbReference type="Gene3D" id="3.40.50.1820">
    <property type="entry name" value="alpha/beta hydrolase"/>
    <property type="match status" value="1"/>
</dbReference>
<reference evidence="2" key="1">
    <citation type="submission" date="2013-07" db="EMBL/GenBank/DDBJ databases">
        <title>The Genome Sequence of Cryptococcus dejecticola CBS10117.</title>
        <authorList>
            <consortium name="The Broad Institute Genome Sequencing Platform"/>
            <person name="Cuomo C."/>
            <person name="Litvintseva A."/>
            <person name="Chen Y."/>
            <person name="Heitman J."/>
            <person name="Sun S."/>
            <person name="Springer D."/>
            <person name="Dromer F."/>
            <person name="Young S.K."/>
            <person name="Zeng Q."/>
            <person name="Gargeya S."/>
            <person name="Fitzgerald M."/>
            <person name="Abouelleil A."/>
            <person name="Alvarado L."/>
            <person name="Berlin A.M."/>
            <person name="Chapman S.B."/>
            <person name="Dewar J."/>
            <person name="Goldberg J."/>
            <person name="Griggs A."/>
            <person name="Gujja S."/>
            <person name="Hansen M."/>
            <person name="Howarth C."/>
            <person name="Imamovic A."/>
            <person name="Larimer J."/>
            <person name="McCowan C."/>
            <person name="Murphy C."/>
            <person name="Pearson M."/>
            <person name="Priest M."/>
            <person name="Roberts A."/>
            <person name="Saif S."/>
            <person name="Shea T."/>
            <person name="Sykes S."/>
            <person name="Wortman J."/>
            <person name="Nusbaum C."/>
            <person name="Birren B."/>
        </authorList>
    </citation>
    <scope>NUCLEOTIDE SEQUENCE [LARGE SCALE GENOMIC DNA]</scope>
    <source>
        <strain evidence="2">CBS 10117</strain>
    </source>
</reference>
<dbReference type="EMBL" id="KI894037">
    <property type="protein sequence ID" value="OBR81626.1"/>
    <property type="molecule type" value="Genomic_DNA"/>
</dbReference>
<keyword evidence="4" id="KW-1185">Reference proteome</keyword>
<protein>
    <recommendedName>
        <fullName evidence="1">AB hydrolase-1 domain-containing protein</fullName>
    </recommendedName>
</protein>
<reference evidence="3" key="2">
    <citation type="submission" date="2013-07" db="EMBL/GenBank/DDBJ databases">
        <authorList>
            <consortium name="The Broad Institute Genome Sequencing Platform"/>
            <person name="Cuomo C."/>
            <person name="Litvintseva A."/>
            <person name="Chen Y."/>
            <person name="Heitman J."/>
            <person name="Sun S."/>
            <person name="Springer D."/>
            <person name="Dromer F."/>
            <person name="Young S.K."/>
            <person name="Zeng Q."/>
            <person name="Gargeya S."/>
            <person name="Fitzgerald M."/>
            <person name="Abouelleil A."/>
            <person name="Alvarado L."/>
            <person name="Berlin A.M."/>
            <person name="Chapman S.B."/>
            <person name="Dewar J."/>
            <person name="Goldberg J."/>
            <person name="Griggs A."/>
            <person name="Gujja S."/>
            <person name="Hansen M."/>
            <person name="Howarth C."/>
            <person name="Imamovic A."/>
            <person name="Larimer J."/>
            <person name="McCowan C."/>
            <person name="Murphy C."/>
            <person name="Pearson M."/>
            <person name="Priest M."/>
            <person name="Roberts A."/>
            <person name="Saif S."/>
            <person name="Shea T."/>
            <person name="Sykes S."/>
            <person name="Wortman J."/>
            <person name="Nusbaum C."/>
            <person name="Birren B."/>
        </authorList>
    </citation>
    <scope>NUCLEOTIDE SEQUENCE</scope>
    <source>
        <strain evidence="3">CBS 10117</strain>
    </source>
</reference>
<feature type="domain" description="AB hydrolase-1" evidence="1">
    <location>
        <begin position="32"/>
        <end position="306"/>
    </location>
</feature>
<evidence type="ECO:0000259" key="1">
    <source>
        <dbReference type="Pfam" id="PF12697"/>
    </source>
</evidence>
<proteinExistence type="predicted"/>
<accession>A0A1A5ZUY8</accession>
<organism evidence="2">
    <name type="scientific">Kwoniella dejecticola CBS 10117</name>
    <dbReference type="NCBI Taxonomy" id="1296121"/>
    <lineage>
        <taxon>Eukaryota</taxon>
        <taxon>Fungi</taxon>
        <taxon>Dikarya</taxon>
        <taxon>Basidiomycota</taxon>
        <taxon>Agaricomycotina</taxon>
        <taxon>Tremellomycetes</taxon>
        <taxon>Tremellales</taxon>
        <taxon>Cryptococcaceae</taxon>
        <taxon>Kwoniella</taxon>
    </lineage>
</organism>
<evidence type="ECO:0000313" key="2">
    <source>
        <dbReference type="EMBL" id="OBR81626.1"/>
    </source>
</evidence>
<dbReference type="Pfam" id="PF12697">
    <property type="entry name" value="Abhydrolase_6"/>
    <property type="match status" value="1"/>
</dbReference>
<dbReference type="SUPFAM" id="SSF53474">
    <property type="entry name" value="alpha/beta-Hydrolases"/>
    <property type="match status" value="1"/>
</dbReference>
<dbReference type="InterPro" id="IPR050266">
    <property type="entry name" value="AB_hydrolase_sf"/>
</dbReference>
<name>A0A1A5ZUY8_9TREE</name>
<dbReference type="InterPro" id="IPR029058">
    <property type="entry name" value="AB_hydrolase_fold"/>
</dbReference>
<dbReference type="PANTHER" id="PTHR43798">
    <property type="entry name" value="MONOACYLGLYCEROL LIPASE"/>
    <property type="match status" value="1"/>
</dbReference>
<dbReference type="VEuPathDB" id="FungiDB:I303_08397"/>
<evidence type="ECO:0000313" key="3">
    <source>
        <dbReference type="EMBL" id="WWC63741.1"/>
    </source>
</evidence>
<dbReference type="AlphaFoldDB" id="A0A1A5ZUY8"/>
<dbReference type="RefSeq" id="XP_018259468.1">
    <property type="nucleotide sequence ID" value="XM_018411656.1"/>
</dbReference>
<dbReference type="GeneID" id="28972096"/>
<reference evidence="3" key="3">
    <citation type="submission" date="2024-02" db="EMBL/GenBank/DDBJ databases">
        <title>Comparative genomics of Cryptococcus and Kwoniella reveals pathogenesis evolution and contrasting modes of karyotype evolution via chromosome fusion or intercentromeric recombination.</title>
        <authorList>
            <person name="Coelho M.A."/>
            <person name="David-Palma M."/>
            <person name="Shea T."/>
            <person name="Bowers K."/>
            <person name="McGinley-Smith S."/>
            <person name="Mohammad A.W."/>
            <person name="Gnirke A."/>
            <person name="Yurkov A.M."/>
            <person name="Nowrousian M."/>
            <person name="Sun S."/>
            <person name="Cuomo C.A."/>
            <person name="Heitman J."/>
        </authorList>
    </citation>
    <scope>NUCLEOTIDE SEQUENCE</scope>
    <source>
        <strain evidence="3">CBS 10117</strain>
    </source>
</reference>
<sequence>MSLQITIPCKESAPIQAHLIKNQTDVDVSKLVVFINGMMAPQAAWLPVIDLVKDNAQTRVDPSVAYLTYDRFGTGTTTHKDPKPADPVFGNDLNSIVSDLEAVIHQIAPSSSIPPSLVLVGNSIGCAVARHFAARNPGRVAGLLLLDSVLANSDFHDDIYPNPSSKDFDPSALPTGLSVEDLNKARELAFKFFSPTLPNPQGFDRRNMAQLLPDSDGPKLVGAGGSAGAKGQQPPKVIVVGHDPDKFKDDSVTRQGMPAASLGYVQSAWERYNEGLTKIGDCERGVVIAKGAGHFIQVDQPQFTAEVLGGLLAQVGWTK</sequence>
<dbReference type="InterPro" id="IPR000073">
    <property type="entry name" value="AB_hydrolase_1"/>
</dbReference>
<evidence type="ECO:0000313" key="4">
    <source>
        <dbReference type="Proteomes" id="UP000078595"/>
    </source>
</evidence>
<dbReference type="OrthoDB" id="3466836at2759"/>
<dbReference type="KEGG" id="kdj:28972096"/>
<dbReference type="Proteomes" id="UP000078595">
    <property type="component" value="Chromosome 8"/>
</dbReference>
<dbReference type="EMBL" id="CP144537">
    <property type="protein sequence ID" value="WWC63741.1"/>
    <property type="molecule type" value="Genomic_DNA"/>
</dbReference>